<dbReference type="GeneID" id="43583623"/>
<dbReference type="PROSITE" id="PS51380">
    <property type="entry name" value="EXS"/>
    <property type="match status" value="1"/>
</dbReference>
<sequence>MVVSLFDLYFPLPYRICATILIGIYAWGLNVHLLTDARIDVQSLIKYTHYNDSRRPFYQAIYHFAFVLTLYVIISWGIFVIGVNTKDLDINGPSASIKLLDLVPVLTLFGFLFAFVYPGKTFHYNGRQRLLGIFKRIIFGGLDIDCRFADILIADVLTSYNKVLLDLVYTLCIFFSGKSSLTNPNRTYGGDFVAPITMAIPSLIRFSQCSIDYLRSGATIHILNCIKYASAFPILIAALLLKKSKDSPDQDAFFDQNFFFKLWTLASLINSTYSFYWDVTNDWGLELFDSFPSYHYGGLRSVRVVKFRLVYYAVVLIDFTLRAVWILKLTYSWNDFPDLETGLFILETLEISRRAFWVFFRTEKEWASSGTIIKDHNIQLPLTERR</sequence>
<feature type="transmembrane region" description="Helical" evidence="5">
    <location>
        <begin position="12"/>
        <end position="35"/>
    </location>
</feature>
<feature type="transmembrane region" description="Helical" evidence="5">
    <location>
        <begin position="309"/>
        <end position="327"/>
    </location>
</feature>
<keyword evidence="8" id="KW-1185">Reference proteome</keyword>
<dbReference type="Pfam" id="PF03124">
    <property type="entry name" value="EXS"/>
    <property type="match status" value="1"/>
</dbReference>
<dbReference type="InterPro" id="IPR004342">
    <property type="entry name" value="EXS_C"/>
</dbReference>
<evidence type="ECO:0000313" key="8">
    <source>
        <dbReference type="Proteomes" id="UP000398389"/>
    </source>
</evidence>
<evidence type="ECO:0000259" key="6">
    <source>
        <dbReference type="PROSITE" id="PS51380"/>
    </source>
</evidence>
<dbReference type="GO" id="GO:0005737">
    <property type="term" value="C:cytoplasm"/>
    <property type="evidence" value="ECO:0007669"/>
    <property type="project" value="TreeGrafter"/>
</dbReference>
<dbReference type="OrthoDB" id="2159384at2759"/>
<dbReference type="EMBL" id="CABVLU010000004">
    <property type="protein sequence ID" value="VVT56097.1"/>
    <property type="molecule type" value="Genomic_DNA"/>
</dbReference>
<organism evidence="7 8">
    <name type="scientific">Magnusiomyces paraingens</name>
    <dbReference type="NCBI Taxonomy" id="2606893"/>
    <lineage>
        <taxon>Eukaryota</taxon>
        <taxon>Fungi</taxon>
        <taxon>Dikarya</taxon>
        <taxon>Ascomycota</taxon>
        <taxon>Saccharomycotina</taxon>
        <taxon>Dipodascomycetes</taxon>
        <taxon>Dipodascales</taxon>
        <taxon>Dipodascaceae</taxon>
        <taxon>Magnusiomyces</taxon>
    </lineage>
</organism>
<reference evidence="7 8" key="1">
    <citation type="submission" date="2019-09" db="EMBL/GenBank/DDBJ databases">
        <authorList>
            <person name="Brejova B."/>
        </authorList>
    </citation>
    <scope>NUCLEOTIDE SEQUENCE [LARGE SCALE GENOMIC DNA]</scope>
</reference>
<evidence type="ECO:0000256" key="2">
    <source>
        <dbReference type="ARBA" id="ARBA00022692"/>
    </source>
</evidence>
<proteinExistence type="predicted"/>
<dbReference type="PANTHER" id="PTHR10783">
    <property type="entry name" value="XENOTROPIC AND POLYTROPIC RETROVIRUS RECEPTOR 1-RELATED"/>
    <property type="match status" value="1"/>
</dbReference>
<gene>
    <name evidence="7" type="ORF">SAPINGB_P004808</name>
</gene>
<evidence type="ECO:0000256" key="1">
    <source>
        <dbReference type="ARBA" id="ARBA00004141"/>
    </source>
</evidence>
<name>A0A5E8BX66_9ASCO</name>
<dbReference type="Proteomes" id="UP000398389">
    <property type="component" value="Unassembled WGS sequence"/>
</dbReference>
<evidence type="ECO:0000313" key="7">
    <source>
        <dbReference type="EMBL" id="VVT56097.1"/>
    </source>
</evidence>
<evidence type="ECO:0000256" key="5">
    <source>
        <dbReference type="SAM" id="Phobius"/>
    </source>
</evidence>
<feature type="domain" description="EXS" evidence="6">
    <location>
        <begin position="185"/>
        <end position="386"/>
    </location>
</feature>
<evidence type="ECO:0000256" key="4">
    <source>
        <dbReference type="ARBA" id="ARBA00023136"/>
    </source>
</evidence>
<dbReference type="PANTHER" id="PTHR10783:SF46">
    <property type="entry name" value="PROTEIN ERD1 HOMOLOG 2"/>
    <property type="match status" value="1"/>
</dbReference>
<comment type="subcellular location">
    <subcellularLocation>
        <location evidence="1">Membrane</location>
        <topology evidence="1">Multi-pass membrane protein</topology>
    </subcellularLocation>
</comment>
<evidence type="ECO:0000256" key="3">
    <source>
        <dbReference type="ARBA" id="ARBA00022989"/>
    </source>
</evidence>
<keyword evidence="4 5" id="KW-0472">Membrane</keyword>
<keyword evidence="3 5" id="KW-1133">Transmembrane helix</keyword>
<dbReference type="RefSeq" id="XP_031855414.1">
    <property type="nucleotide sequence ID" value="XM_031999523.1"/>
</dbReference>
<accession>A0A5E8BX66</accession>
<dbReference type="GO" id="GO:0016020">
    <property type="term" value="C:membrane"/>
    <property type="evidence" value="ECO:0007669"/>
    <property type="project" value="UniProtKB-SubCell"/>
</dbReference>
<dbReference type="AlphaFoldDB" id="A0A5E8BX66"/>
<feature type="transmembrane region" description="Helical" evidence="5">
    <location>
        <begin position="56"/>
        <end position="79"/>
    </location>
</feature>
<keyword evidence="2 5" id="KW-0812">Transmembrane</keyword>
<protein>
    <recommendedName>
        <fullName evidence="6">EXS domain-containing protein</fullName>
    </recommendedName>
</protein>
<feature type="transmembrane region" description="Helical" evidence="5">
    <location>
        <begin position="99"/>
        <end position="119"/>
    </location>
</feature>